<dbReference type="Proteomes" id="UP001595752">
    <property type="component" value="Unassembled WGS sequence"/>
</dbReference>
<comment type="caution">
    <text evidence="1">The sequence shown here is derived from an EMBL/GenBank/DDBJ whole genome shotgun (WGS) entry which is preliminary data.</text>
</comment>
<sequence length="273" mass="31336">MLKKLCVIFLACFVFLDLRVVQASKIENIEFELGEDEAVLTFFHLSKGEAALLQDGFGHSILINTGHAASKREVLAMLDLFQVKKLDAIIVTRQEAGYNDNIRPLSERFSPEVIYVPALYTGALPPVQIVEWDKGDHKLFGKALMITALREEKEPVPSMNLSIKYCENHIFYMTNYSAYTEQHLLEEKLEDVNVIKMPSLSKGDRLEEKVVEHLDPQTAIFPASNEYHLNKQFIEYLYELWIDIYFVQKMGTVSMKMNETHYEIITLPAPEGK</sequence>
<evidence type="ECO:0000313" key="1">
    <source>
        <dbReference type="EMBL" id="MFC3884216.1"/>
    </source>
</evidence>
<dbReference type="SUPFAM" id="SSF56281">
    <property type="entry name" value="Metallo-hydrolase/oxidoreductase"/>
    <property type="match status" value="1"/>
</dbReference>
<proteinExistence type="predicted"/>
<accession>A0ABV8B1W5</accession>
<dbReference type="RefSeq" id="WP_377915454.1">
    <property type="nucleotide sequence ID" value="NZ_JBHRZT010000052.1"/>
</dbReference>
<keyword evidence="2" id="KW-1185">Reference proteome</keyword>
<dbReference type="EMBL" id="JBHRZT010000052">
    <property type="protein sequence ID" value="MFC3884216.1"/>
    <property type="molecule type" value="Genomic_DNA"/>
</dbReference>
<protein>
    <recommendedName>
        <fullName evidence="3">Hydrolase</fullName>
    </recommendedName>
</protein>
<dbReference type="InterPro" id="IPR036866">
    <property type="entry name" value="RibonucZ/Hydroxyglut_hydro"/>
</dbReference>
<evidence type="ECO:0008006" key="3">
    <source>
        <dbReference type="Google" id="ProtNLM"/>
    </source>
</evidence>
<gene>
    <name evidence="1" type="ORF">ACFOU2_12240</name>
</gene>
<dbReference type="Gene3D" id="3.60.15.10">
    <property type="entry name" value="Ribonuclease Z/Hydroxyacylglutathione hydrolase-like"/>
    <property type="match status" value="1"/>
</dbReference>
<name>A0ABV8B1W5_9BACI</name>
<reference evidence="2" key="1">
    <citation type="journal article" date="2019" name="Int. J. Syst. Evol. Microbiol.">
        <title>The Global Catalogue of Microorganisms (GCM) 10K type strain sequencing project: providing services to taxonomists for standard genome sequencing and annotation.</title>
        <authorList>
            <consortium name="The Broad Institute Genomics Platform"/>
            <consortium name="The Broad Institute Genome Sequencing Center for Infectious Disease"/>
            <person name="Wu L."/>
            <person name="Ma J."/>
        </authorList>
    </citation>
    <scope>NUCLEOTIDE SEQUENCE [LARGE SCALE GENOMIC DNA]</scope>
    <source>
        <strain evidence="2">CCUG 61889</strain>
    </source>
</reference>
<evidence type="ECO:0000313" key="2">
    <source>
        <dbReference type="Proteomes" id="UP001595752"/>
    </source>
</evidence>
<organism evidence="1 2">
    <name type="scientific">Bacillus songklensis</name>
    <dbReference type="NCBI Taxonomy" id="1069116"/>
    <lineage>
        <taxon>Bacteria</taxon>
        <taxon>Bacillati</taxon>
        <taxon>Bacillota</taxon>
        <taxon>Bacilli</taxon>
        <taxon>Bacillales</taxon>
        <taxon>Bacillaceae</taxon>
        <taxon>Bacillus</taxon>
    </lineage>
</organism>